<feature type="transmembrane region" description="Helical" evidence="1">
    <location>
        <begin position="21"/>
        <end position="41"/>
    </location>
</feature>
<reference evidence="3 4" key="1">
    <citation type="submission" date="2019-03" db="EMBL/GenBank/DDBJ databases">
        <title>Genomic Encyclopedia of Type Strains, Phase IV (KMG-IV): sequencing the most valuable type-strain genomes for metagenomic binning, comparative biology and taxonomic classification.</title>
        <authorList>
            <person name="Goeker M."/>
        </authorList>
    </citation>
    <scope>NUCLEOTIDE SEQUENCE [LARGE SCALE GENOMIC DNA]</scope>
    <source>
        <strain evidence="3 4">DSM 102940</strain>
    </source>
</reference>
<name>A0A4R2L7Z6_9FIRM</name>
<keyword evidence="4" id="KW-1185">Reference proteome</keyword>
<proteinExistence type="predicted"/>
<dbReference type="InterPro" id="IPR011055">
    <property type="entry name" value="Dup_hybrid_motif"/>
</dbReference>
<gene>
    <name evidence="3" type="ORF">EV214_104195</name>
</gene>
<dbReference type="SUPFAM" id="SSF51261">
    <property type="entry name" value="Duplicated hybrid motif"/>
    <property type="match status" value="1"/>
</dbReference>
<keyword evidence="1" id="KW-0812">Transmembrane</keyword>
<dbReference type="EMBL" id="SLWV01000004">
    <property type="protein sequence ID" value="TCO78808.1"/>
    <property type="molecule type" value="Genomic_DNA"/>
</dbReference>
<dbReference type="Gene3D" id="2.70.70.10">
    <property type="entry name" value="Glucose Permease (Domain IIA)"/>
    <property type="match status" value="1"/>
</dbReference>
<comment type="caution">
    <text evidence="3">The sequence shown here is derived from an EMBL/GenBank/DDBJ whole genome shotgun (WGS) entry which is preliminary data.</text>
</comment>
<accession>A0A4R2L7Z6</accession>
<dbReference type="CDD" id="cd12797">
    <property type="entry name" value="M23_peptidase"/>
    <property type="match status" value="1"/>
</dbReference>
<keyword evidence="1" id="KW-1133">Transmembrane helix</keyword>
<sequence>MRLKKWVSKHKSIYKLIDKEGFYIILFLCVCIVAITATWVAKKNIDKIATQDFKIPSLEENKRNIHPFPLAENITEQPVIVVEDIKENEVLTDIVVNEAPKVKAQKVKATPIKDIVKEKKENIKKEMKMPVNGNIGMNYGKDTLIYSKTLDQYTTHYGIDIIAPESTPVTAVLAGEVVEVSNDPKLGIIISLSHNGNMISRYANLSTHDLVKVGDWVAEGQKISEIGKSALFEILEESHLHFEVLIDGKNVDPNQFLYK</sequence>
<dbReference type="Pfam" id="PF01551">
    <property type="entry name" value="Peptidase_M23"/>
    <property type="match status" value="1"/>
</dbReference>
<organism evidence="3 4">
    <name type="scientific">Marinisporobacter balticus</name>
    <dbReference type="NCBI Taxonomy" id="2018667"/>
    <lineage>
        <taxon>Bacteria</taxon>
        <taxon>Bacillati</taxon>
        <taxon>Bacillota</taxon>
        <taxon>Clostridia</taxon>
        <taxon>Peptostreptococcales</taxon>
        <taxon>Thermotaleaceae</taxon>
        <taxon>Marinisporobacter</taxon>
    </lineage>
</organism>
<evidence type="ECO:0000259" key="2">
    <source>
        <dbReference type="Pfam" id="PF01551"/>
    </source>
</evidence>
<dbReference type="PANTHER" id="PTHR21666:SF270">
    <property type="entry name" value="MUREIN HYDROLASE ACTIVATOR ENVC"/>
    <property type="match status" value="1"/>
</dbReference>
<dbReference type="PANTHER" id="PTHR21666">
    <property type="entry name" value="PEPTIDASE-RELATED"/>
    <property type="match status" value="1"/>
</dbReference>
<dbReference type="RefSeq" id="WP_165916248.1">
    <property type="nucleotide sequence ID" value="NZ_SLWV01000004.1"/>
</dbReference>
<evidence type="ECO:0000313" key="3">
    <source>
        <dbReference type="EMBL" id="TCO78808.1"/>
    </source>
</evidence>
<dbReference type="AlphaFoldDB" id="A0A4R2L7Z6"/>
<dbReference type="GO" id="GO:0004222">
    <property type="term" value="F:metalloendopeptidase activity"/>
    <property type="evidence" value="ECO:0007669"/>
    <property type="project" value="TreeGrafter"/>
</dbReference>
<dbReference type="InterPro" id="IPR050570">
    <property type="entry name" value="Cell_wall_metabolism_enzyme"/>
</dbReference>
<evidence type="ECO:0000313" key="4">
    <source>
        <dbReference type="Proteomes" id="UP000294919"/>
    </source>
</evidence>
<protein>
    <submittedName>
        <fullName evidence="3">Peptidase M23-like protein</fullName>
    </submittedName>
</protein>
<dbReference type="InterPro" id="IPR016047">
    <property type="entry name" value="M23ase_b-sheet_dom"/>
</dbReference>
<evidence type="ECO:0000256" key="1">
    <source>
        <dbReference type="SAM" id="Phobius"/>
    </source>
</evidence>
<keyword evidence="1" id="KW-0472">Membrane</keyword>
<feature type="domain" description="M23ase beta-sheet core" evidence="2">
    <location>
        <begin position="155"/>
        <end position="253"/>
    </location>
</feature>
<dbReference type="Proteomes" id="UP000294919">
    <property type="component" value="Unassembled WGS sequence"/>
</dbReference>